<evidence type="ECO:0000313" key="2">
    <source>
        <dbReference type="Proteomes" id="UP000606786"/>
    </source>
</evidence>
<name>A0A811UWF2_CERCA</name>
<dbReference type="EMBL" id="CAJHJT010000034">
    <property type="protein sequence ID" value="CAD7003004.1"/>
    <property type="molecule type" value="Genomic_DNA"/>
</dbReference>
<sequence length="111" mass="12880">MSVKLVLTYIYTHIRRMECIGCGGGGLSFNNFCLLSTMRWHININGNENWRANLRHCHKNTEVKHAYTGILVHRKRRRAESANKTFTKKKLPKSIKCLYWAGSEVKTICLL</sequence>
<reference evidence="1" key="1">
    <citation type="submission" date="2020-11" db="EMBL/GenBank/DDBJ databases">
        <authorList>
            <person name="Whitehead M."/>
        </authorList>
    </citation>
    <scope>NUCLEOTIDE SEQUENCE</scope>
    <source>
        <strain evidence="1">EGII</strain>
    </source>
</reference>
<gene>
    <name evidence="1" type="ORF">CCAP1982_LOCUS11467</name>
</gene>
<protein>
    <submittedName>
        <fullName evidence="1">(Mediterranean fruit fly) hypothetical protein</fullName>
    </submittedName>
</protein>
<proteinExistence type="predicted"/>
<organism evidence="1 2">
    <name type="scientific">Ceratitis capitata</name>
    <name type="common">Mediterranean fruit fly</name>
    <name type="synonym">Tephritis capitata</name>
    <dbReference type="NCBI Taxonomy" id="7213"/>
    <lineage>
        <taxon>Eukaryota</taxon>
        <taxon>Metazoa</taxon>
        <taxon>Ecdysozoa</taxon>
        <taxon>Arthropoda</taxon>
        <taxon>Hexapoda</taxon>
        <taxon>Insecta</taxon>
        <taxon>Pterygota</taxon>
        <taxon>Neoptera</taxon>
        <taxon>Endopterygota</taxon>
        <taxon>Diptera</taxon>
        <taxon>Brachycera</taxon>
        <taxon>Muscomorpha</taxon>
        <taxon>Tephritoidea</taxon>
        <taxon>Tephritidae</taxon>
        <taxon>Ceratitis</taxon>
        <taxon>Ceratitis</taxon>
    </lineage>
</organism>
<dbReference type="Proteomes" id="UP000606786">
    <property type="component" value="Unassembled WGS sequence"/>
</dbReference>
<accession>A0A811UWF2</accession>
<evidence type="ECO:0000313" key="1">
    <source>
        <dbReference type="EMBL" id="CAD7003004.1"/>
    </source>
</evidence>
<keyword evidence="2" id="KW-1185">Reference proteome</keyword>
<comment type="caution">
    <text evidence="1">The sequence shown here is derived from an EMBL/GenBank/DDBJ whole genome shotgun (WGS) entry which is preliminary data.</text>
</comment>
<dbReference type="AlphaFoldDB" id="A0A811UWF2"/>